<dbReference type="InterPro" id="IPR001609">
    <property type="entry name" value="Myosin_head_motor_dom-like"/>
</dbReference>
<keyword evidence="15" id="KW-0378">Hydrolase</keyword>
<feature type="region of interest" description="Actin-binding" evidence="10">
    <location>
        <begin position="630"/>
        <end position="652"/>
    </location>
</feature>
<dbReference type="SUPFAM" id="SSF50044">
    <property type="entry name" value="SH3-domain"/>
    <property type="match status" value="1"/>
</dbReference>
<evidence type="ECO:0000256" key="7">
    <source>
        <dbReference type="ARBA" id="ARBA00023175"/>
    </source>
</evidence>
<feature type="region of interest" description="Disordered" evidence="11">
    <location>
        <begin position="1074"/>
        <end position="1141"/>
    </location>
</feature>
<organism evidence="15 16">
    <name type="scientific">Jimgerdemannia flammicorona</name>
    <dbReference type="NCBI Taxonomy" id="994334"/>
    <lineage>
        <taxon>Eukaryota</taxon>
        <taxon>Fungi</taxon>
        <taxon>Fungi incertae sedis</taxon>
        <taxon>Mucoromycota</taxon>
        <taxon>Mucoromycotina</taxon>
        <taxon>Endogonomycetes</taxon>
        <taxon>Endogonales</taxon>
        <taxon>Endogonaceae</taxon>
        <taxon>Jimgerdemannia</taxon>
    </lineage>
</organism>
<dbReference type="GO" id="GO:0016787">
    <property type="term" value="F:hydrolase activity"/>
    <property type="evidence" value="ECO:0007669"/>
    <property type="project" value="UniProtKB-KW"/>
</dbReference>
<keyword evidence="6 10" id="KW-0518">Myosin</keyword>
<evidence type="ECO:0000256" key="11">
    <source>
        <dbReference type="SAM" id="MobiDB-lite"/>
    </source>
</evidence>
<dbReference type="GO" id="GO:0030479">
    <property type="term" value="C:actin cortical patch"/>
    <property type="evidence" value="ECO:0007669"/>
    <property type="project" value="UniProtKB-SubCell"/>
</dbReference>
<dbReference type="GO" id="GO:0005886">
    <property type="term" value="C:plasma membrane"/>
    <property type="evidence" value="ECO:0007669"/>
    <property type="project" value="TreeGrafter"/>
</dbReference>
<dbReference type="Gene3D" id="1.20.58.530">
    <property type="match status" value="1"/>
</dbReference>
<feature type="compositionally biased region" description="Low complexity" evidence="11">
    <location>
        <begin position="1321"/>
        <end position="1330"/>
    </location>
</feature>
<dbReference type="PROSITE" id="PS51456">
    <property type="entry name" value="MYOSIN_MOTOR"/>
    <property type="match status" value="1"/>
</dbReference>
<sequence>MPPKKSAKDKQEKQEKRAALRANRPAKADWKDSTKKKQAGVADMTLLTKITNEAINENLQKRWQNAEIYTFIGHVLISVNPFKDLGIYTEDILRGYPGKNLLEMPPHVFAIAESSYYHMNSYKENQCIIISGESGAGKTEAAKRIMQYIATISGGGKSSSIQEIKDMVLATNPLLESFGCAKTLRNNNSSRHGKYLEIQFNTRGEPVGAIITNYLLEKNRVVGQIENERNFHIFYQLCKGASDNYRELKNNGPAAFYFVAEETNKSPVLMFLYIPIPEQFGLQGPESFLYTSKSGCLDVDGIDDVADYSSTINAMNVIGLPQQEQDEIFKMLATILWLGNLQFVEGEDGNSAAISDGDVTDFIAYLMMVDANALTKALTARVVETQRGGRRGELMSRCSIYDVPLNVVQATAVRDALSKAIYNNLFEWIVDRVNVSLKQRSASDHVIGVLDIYGFEIFDENNFEQLCINYVNEKLQQIFIELTLKTEQEEYIREKIKWTPIEFFNNKIVCDLIEEKRPPGIIAALNDACATAHADSSAADNSFVQRLGFLSSNPHFESRGSKFLVRHYAGDVLYNIEGMTDKNKDQLLKDLLDLVASSSNTFLATLFPERVDRDSKKRPPTAGDKIKASCNALVQKLMQCHPSYIRTIKPNDNRSSSEYDQKRVLHQIKYLGLCENIRVRRAGFYLLSPKTGYAGDYIWNGDIKTAVTHILNDCNIAKDEWQLGTSKAFIRHPETIFALEHLRDRYWHNMAIRIQRAWRNYLRYRIECARRIQRAWRRNKDQIGYLQLREYGHQVLGGRKERRRFSLLSMRRFTGDYLGVKGDSIEGKMLRDACNLKGGETTVFSGKIQLLVPRHMRASKPSPRSVVLVCVFLLNFLKSRYLYHGPHHLYLLSLGIPLIQTDQNIHIVMVTLNSKVLTMTLERTISLNVIQSVSLSNLRDDWIVLHINSPNDVDAVISSYFKTELVTHLLQRTGGRIGVIISDSIDYTKKGPKKATLKFAKDEKVKKDDVYKSHVINVATGEPANSGRNCGFCQCNWVKLFSSDGTFFNIASFSFPPFLPPLLSSASYPPCKRKPVEPKPITSGKLLKKGGPSKKPVTNAAPRPRPVPAATNDTPASSSSAKARAPPPPPPAPPAPPAPRAAPAVPVYKTIYPFQGQESGEISFDTDEIIEIIEKDENGWWLARKDGKEGWVPSNYLEEVKTAPPPPAPPAPPARRAPPAAPGAGAASRTNTTSGKIGGGVNVFGNAAATSSISRRTTQEEDEDNSTPSQAPISIMPGLNGGGAPGGVPAWKAELEARKAAKPSGGGNPVPGPRPTPTPAPRGASTSSSANPVPAARKTPVVPAKPTIPAKPGTLAKPVIPPRPGASAAPTAPPRPGAGAVNLADAIRSRRRAQEEDED</sequence>
<dbReference type="Gene3D" id="1.20.120.720">
    <property type="entry name" value="Myosin VI head, motor domain, U50 subdomain"/>
    <property type="match status" value="1"/>
</dbReference>
<reference evidence="15 16" key="1">
    <citation type="journal article" date="2018" name="New Phytol.">
        <title>Phylogenomics of Endogonaceae and evolution of mycorrhizas within Mucoromycota.</title>
        <authorList>
            <person name="Chang Y."/>
            <person name="Desiro A."/>
            <person name="Na H."/>
            <person name="Sandor L."/>
            <person name="Lipzen A."/>
            <person name="Clum A."/>
            <person name="Barry K."/>
            <person name="Grigoriev I.V."/>
            <person name="Martin F.M."/>
            <person name="Stajich J.E."/>
            <person name="Smith M.E."/>
            <person name="Bonito G."/>
            <person name="Spatafora J.W."/>
        </authorList>
    </citation>
    <scope>NUCLEOTIDE SEQUENCE [LARGE SCALE GENOMIC DNA]</scope>
    <source>
        <strain evidence="15 16">AD002</strain>
    </source>
</reference>
<dbReference type="Gene3D" id="1.20.5.4820">
    <property type="match status" value="1"/>
</dbReference>
<feature type="binding site" evidence="10">
    <location>
        <begin position="132"/>
        <end position="139"/>
    </location>
    <ligand>
        <name>ATP</name>
        <dbReference type="ChEBI" id="CHEBI:30616"/>
    </ligand>
</feature>
<comment type="caution">
    <text evidence="15">The sequence shown here is derived from an EMBL/GenBank/DDBJ whole genome shotgun (WGS) entry which is preliminary data.</text>
</comment>
<evidence type="ECO:0000259" key="13">
    <source>
        <dbReference type="PROSITE" id="PS51456"/>
    </source>
</evidence>
<keyword evidence="8 10" id="KW-0009">Actin-binding</keyword>
<dbReference type="FunFam" id="1.20.58.530:FF:000007">
    <property type="entry name" value="Myosin IE"/>
    <property type="match status" value="1"/>
</dbReference>
<evidence type="ECO:0000259" key="14">
    <source>
        <dbReference type="PROSITE" id="PS51757"/>
    </source>
</evidence>
<feature type="compositionally biased region" description="Basic and acidic residues" evidence="11">
    <location>
        <begin position="26"/>
        <end position="35"/>
    </location>
</feature>
<feature type="domain" description="Myosin motor" evidence="13">
    <location>
        <begin position="39"/>
        <end position="744"/>
    </location>
</feature>
<feature type="region of interest" description="Disordered" evidence="11">
    <location>
        <begin position="1196"/>
        <end position="1399"/>
    </location>
</feature>
<dbReference type="InterPro" id="IPR010926">
    <property type="entry name" value="Myosin_TH1"/>
</dbReference>
<proteinExistence type="inferred from homology"/>
<dbReference type="Proteomes" id="UP000274822">
    <property type="component" value="Unassembled WGS sequence"/>
</dbReference>
<evidence type="ECO:0000256" key="6">
    <source>
        <dbReference type="ARBA" id="ARBA00023123"/>
    </source>
</evidence>
<dbReference type="PROSITE" id="PS50002">
    <property type="entry name" value="SH3"/>
    <property type="match status" value="1"/>
</dbReference>
<dbReference type="CDD" id="cd11856">
    <property type="entry name" value="SH3_p47phox_like"/>
    <property type="match status" value="1"/>
</dbReference>
<dbReference type="GO" id="GO:0051015">
    <property type="term" value="F:actin filament binding"/>
    <property type="evidence" value="ECO:0007669"/>
    <property type="project" value="TreeGrafter"/>
</dbReference>
<evidence type="ECO:0000256" key="1">
    <source>
        <dbReference type="ARBA" id="ARBA00004134"/>
    </source>
</evidence>
<keyword evidence="3 9" id="KW-0728">SH3 domain</keyword>
<dbReference type="Pfam" id="PF06017">
    <property type="entry name" value="Myosin_TH1"/>
    <property type="match status" value="2"/>
</dbReference>
<dbReference type="InterPro" id="IPR036072">
    <property type="entry name" value="MYSc_Myo1"/>
</dbReference>
<feature type="domain" description="TH1" evidence="14">
    <location>
        <begin position="802"/>
        <end position="1024"/>
    </location>
</feature>
<dbReference type="InterPro" id="IPR036961">
    <property type="entry name" value="Kinesin_motor_dom_sf"/>
</dbReference>
<dbReference type="InterPro" id="IPR036028">
    <property type="entry name" value="SH3-like_dom_sf"/>
</dbReference>
<comment type="subcellular location">
    <subcellularLocation>
        <location evidence="1">Cytoplasm</location>
        <location evidence="1">Cytoskeleton</location>
        <location evidence="1">Actin patch</location>
    </subcellularLocation>
</comment>
<dbReference type="InterPro" id="IPR001452">
    <property type="entry name" value="SH3_domain"/>
</dbReference>
<dbReference type="Gene3D" id="3.40.850.10">
    <property type="entry name" value="Kinesin motor domain"/>
    <property type="match status" value="2"/>
</dbReference>
<evidence type="ECO:0000256" key="4">
    <source>
        <dbReference type="ARBA" id="ARBA00022741"/>
    </source>
</evidence>
<feature type="compositionally biased region" description="Pro residues" evidence="11">
    <location>
        <begin position="1203"/>
        <end position="1221"/>
    </location>
</feature>
<evidence type="ECO:0000256" key="10">
    <source>
        <dbReference type="PROSITE-ProRule" id="PRU00782"/>
    </source>
</evidence>
<dbReference type="CDD" id="cd01378">
    <property type="entry name" value="MYSc_Myo1"/>
    <property type="match status" value="1"/>
</dbReference>
<dbReference type="InterPro" id="IPR027417">
    <property type="entry name" value="P-loop_NTPase"/>
</dbReference>
<dbReference type="GO" id="GO:0016459">
    <property type="term" value="C:myosin complex"/>
    <property type="evidence" value="ECO:0007669"/>
    <property type="project" value="UniProtKB-KW"/>
</dbReference>
<dbReference type="Gene3D" id="2.30.30.40">
    <property type="entry name" value="SH3 Domains"/>
    <property type="match status" value="1"/>
</dbReference>
<accession>A0A433QD34</accession>
<evidence type="ECO:0000259" key="12">
    <source>
        <dbReference type="PROSITE" id="PS50002"/>
    </source>
</evidence>
<evidence type="ECO:0000313" key="15">
    <source>
        <dbReference type="EMBL" id="RUS27677.1"/>
    </source>
</evidence>
<feature type="compositionally biased region" description="Basic and acidic residues" evidence="11">
    <location>
        <begin position="1"/>
        <end position="18"/>
    </location>
</feature>
<dbReference type="SUPFAM" id="SSF52540">
    <property type="entry name" value="P-loop containing nucleoside triphosphate hydrolases"/>
    <property type="match status" value="1"/>
</dbReference>
<dbReference type="FunFam" id="1.20.120.720:FF:000015">
    <property type="entry name" value="Myosin I"/>
    <property type="match status" value="1"/>
</dbReference>
<keyword evidence="16" id="KW-1185">Reference proteome</keyword>
<feature type="compositionally biased region" description="Low complexity" evidence="11">
    <location>
        <begin position="1093"/>
        <end position="1124"/>
    </location>
</feature>
<feature type="compositionally biased region" description="Pro residues" evidence="11">
    <location>
        <begin position="1310"/>
        <end position="1320"/>
    </location>
</feature>
<protein>
    <submittedName>
        <fullName evidence="15">P-loop containing nucleoside triphosphate hydrolase protein</fullName>
    </submittedName>
</protein>
<feature type="region of interest" description="Disordered" evidence="11">
    <location>
        <begin position="1"/>
        <end position="36"/>
    </location>
</feature>
<evidence type="ECO:0000256" key="3">
    <source>
        <dbReference type="ARBA" id="ARBA00022443"/>
    </source>
</evidence>
<dbReference type="PANTHER" id="PTHR13140">
    <property type="entry name" value="MYOSIN"/>
    <property type="match status" value="1"/>
</dbReference>
<dbReference type="SMART" id="SM00242">
    <property type="entry name" value="MYSc"/>
    <property type="match status" value="1"/>
</dbReference>
<dbReference type="PRINTS" id="PR00193">
    <property type="entry name" value="MYOSINHEAVY"/>
</dbReference>
<dbReference type="GO" id="GO:0051286">
    <property type="term" value="C:cell tip"/>
    <property type="evidence" value="ECO:0007669"/>
    <property type="project" value="TreeGrafter"/>
</dbReference>
<dbReference type="GO" id="GO:0051666">
    <property type="term" value="P:actin cortical patch localization"/>
    <property type="evidence" value="ECO:0007669"/>
    <property type="project" value="TreeGrafter"/>
</dbReference>
<evidence type="ECO:0000256" key="9">
    <source>
        <dbReference type="PROSITE-ProRule" id="PRU00192"/>
    </source>
</evidence>
<dbReference type="Pfam" id="PF00063">
    <property type="entry name" value="Myosin_head"/>
    <property type="match status" value="2"/>
</dbReference>
<comment type="similarity">
    <text evidence="2 10">Belongs to the TRAFAC class myosin-kinesin ATPase superfamily. Myosin family.</text>
</comment>
<dbReference type="GO" id="GO:0000146">
    <property type="term" value="F:microfilament motor activity"/>
    <property type="evidence" value="ECO:0007669"/>
    <property type="project" value="TreeGrafter"/>
</dbReference>
<evidence type="ECO:0000256" key="8">
    <source>
        <dbReference type="ARBA" id="ARBA00023203"/>
    </source>
</evidence>
<dbReference type="PROSITE" id="PS51757">
    <property type="entry name" value="TH1"/>
    <property type="match status" value="1"/>
</dbReference>
<name>A0A433QD34_9FUNG</name>
<gene>
    <name evidence="15" type="ORF">BC938DRAFT_482886</name>
</gene>
<evidence type="ECO:0000256" key="5">
    <source>
        <dbReference type="ARBA" id="ARBA00022840"/>
    </source>
</evidence>
<keyword evidence="5 10" id="KW-0067">ATP-binding</keyword>
<keyword evidence="7 10" id="KW-0505">Motor protein</keyword>
<dbReference type="GO" id="GO:0006897">
    <property type="term" value="P:endocytosis"/>
    <property type="evidence" value="ECO:0007669"/>
    <property type="project" value="TreeGrafter"/>
</dbReference>
<dbReference type="SMART" id="SM00326">
    <property type="entry name" value="SH3"/>
    <property type="match status" value="1"/>
</dbReference>
<evidence type="ECO:0000313" key="16">
    <source>
        <dbReference type="Proteomes" id="UP000274822"/>
    </source>
</evidence>
<dbReference type="Pfam" id="PF00018">
    <property type="entry name" value="SH3_1"/>
    <property type="match status" value="1"/>
</dbReference>
<evidence type="ECO:0000256" key="2">
    <source>
        <dbReference type="ARBA" id="ARBA00008314"/>
    </source>
</evidence>
<keyword evidence="4 10" id="KW-0547">Nucleotide-binding</keyword>
<dbReference type="FunFam" id="2.30.30.40:FF:000072">
    <property type="entry name" value="Unconventional Myosin IB"/>
    <property type="match status" value="1"/>
</dbReference>
<dbReference type="EMBL" id="RBNJ01007985">
    <property type="protein sequence ID" value="RUS27677.1"/>
    <property type="molecule type" value="Genomic_DNA"/>
</dbReference>
<feature type="domain" description="SH3" evidence="12">
    <location>
        <begin position="1143"/>
        <end position="1202"/>
    </location>
</feature>
<dbReference type="GO" id="GO:0005524">
    <property type="term" value="F:ATP binding"/>
    <property type="evidence" value="ECO:0007669"/>
    <property type="project" value="UniProtKB-UniRule"/>
</dbReference>
<feature type="compositionally biased region" description="Pro residues" evidence="11">
    <location>
        <begin position="1125"/>
        <end position="1140"/>
    </location>
</feature>
<dbReference type="PANTHER" id="PTHR13140:SF837">
    <property type="entry name" value="MYOSIN-3-RELATED"/>
    <property type="match status" value="1"/>
</dbReference>
<dbReference type="GO" id="GO:0007015">
    <property type="term" value="P:actin filament organization"/>
    <property type="evidence" value="ECO:0007669"/>
    <property type="project" value="TreeGrafter"/>
</dbReference>